<dbReference type="KEGG" id="mfm:MfeM64YM_0875"/>
<protein>
    <submittedName>
        <fullName evidence="2">Uncharacterized protein</fullName>
    </submittedName>
</protein>
<feature type="transmembrane region" description="Helical" evidence="1">
    <location>
        <begin position="61"/>
        <end position="85"/>
    </location>
</feature>
<proteinExistence type="predicted"/>
<dbReference type="RefSeq" id="WP_013354915.1">
    <property type="nucleotide sequence ID" value="NC_014921.1"/>
</dbReference>
<keyword evidence="1" id="KW-0472">Membrane</keyword>
<feature type="transmembrane region" description="Helical" evidence="1">
    <location>
        <begin position="21"/>
        <end position="49"/>
    </location>
</feature>
<dbReference type="EMBL" id="CP002458">
    <property type="protein sequence ID" value="ADV34870.1"/>
    <property type="molecule type" value="Genomic_DNA"/>
</dbReference>
<evidence type="ECO:0000313" key="2">
    <source>
        <dbReference type="EMBL" id="ADV34870.1"/>
    </source>
</evidence>
<gene>
    <name evidence="2" type="ordered locus">MfeM64YM_0875</name>
</gene>
<accession>A0AB32XCN9</accession>
<dbReference type="AlphaFoldDB" id="A0AB32XCN9"/>
<sequence length="445" mass="53029">MLFIKKLKPYFEKYKRSQDKIHNLMLLDWLIALLLVLSSVIMGVLLHYLNNWKLPFIKSNSFVITVVLYSLYCIFVVGISIYLILKRFFLYNFLITFDYNYLKSYKYMLNNLKVNLKLKEYNELKRLIFDLDTNMKETIQSVTNKEKITLLDSTALMWLDQNFYRELNKLHFISSDKKTRNHVFKIKEYKAIINKENLFVGQINNNQVEIEYAKLIPTSLVEKYRGVNIPNRYWLMSSSIFKLLQFVNNEETLSDSILYFILSDLALILSKWKKWNIVKLKEVFELFLISNMFAAFYDRSEFLNYSIRMLDIYEGTKLKNIFTALENNAKFGLKSLNLFYEKVIKKVVFDKKIVDLSQSIKNTLLGRELILNEYFSSTSLKSFDNHAMFLKFKDAKEMNKYLKKIEPTKIHFETSKVFLNYLSPKVNTNKVDIRFVLTKLVNNYV</sequence>
<keyword evidence="1" id="KW-1133">Transmembrane helix</keyword>
<keyword evidence="1" id="KW-0812">Transmembrane</keyword>
<reference evidence="2 3" key="1">
    <citation type="journal article" date="2011" name="J. Bacteriol.">
        <title>Genome sequence of the repetitive-sequence-rich Mycoplasma fermentans strain M64.</title>
        <authorList>
            <person name="Shu H.W."/>
            <person name="Liu T.T."/>
            <person name="Chang H.Y."/>
            <person name="Liu Y.M."/>
            <person name="Wu K.M."/>
            <person name="Shu H.Y."/>
            <person name="Tsai S.F."/>
            <person name="Hsiao K.J."/>
            <person name="Hu W.S."/>
            <person name="Ng W.V."/>
        </authorList>
    </citation>
    <scope>NUCLEOTIDE SEQUENCE [LARGE SCALE GENOMIC DNA]</scope>
    <source>
        <strain evidence="2 3">M64</strain>
    </source>
</reference>
<evidence type="ECO:0000313" key="3">
    <source>
        <dbReference type="Proteomes" id="UP000007473"/>
    </source>
</evidence>
<dbReference type="NCBIfam" id="NF045994">
    <property type="entry name" value="MAG4530_fam"/>
    <property type="match status" value="1"/>
</dbReference>
<evidence type="ECO:0000256" key="1">
    <source>
        <dbReference type="SAM" id="Phobius"/>
    </source>
</evidence>
<name>A0AB32XCN9_MYCFM</name>
<organism evidence="2 3">
    <name type="scientific">Mycoplasmopsis fermentans (strain M64)</name>
    <name type="common">Mycoplasma fermentans</name>
    <dbReference type="NCBI Taxonomy" id="943945"/>
    <lineage>
        <taxon>Bacteria</taxon>
        <taxon>Bacillati</taxon>
        <taxon>Mycoplasmatota</taxon>
        <taxon>Mycoplasmoidales</taxon>
        <taxon>Metamycoplasmataceae</taxon>
        <taxon>Mycoplasmopsis</taxon>
    </lineage>
</organism>
<dbReference type="Proteomes" id="UP000007473">
    <property type="component" value="Chromosome"/>
</dbReference>